<sequence length="426" mass="46838">MTDPLSHLSRFPLLDAIFGRRSRRFGLGMEIPSGPLAYRSRHDPLPLSELETSVLLAVGTGVSGWSFGVPFGPDSPKQHAHYSVRFTGRTAPTAGGFGTPAMLFTDDTGTYIINTRDATPERMREYAGIKDDAERIIAATRAHTVKLSDKRLDLPSVPPHMLEPNLWMANTPGSTLFMPIADASEQMLALLTMAISNGNVIMDDTEDRMAGDLKPFIRAGLLNSEKRLPLSVLQQMAYEANVSECAFMAHNMVLTLQAMGLGGLYFNGLNRWSILGAFAAKGIQGFGFRFQHDDRWTLPNPVGLEGIYQGLCPPWFDDMHAAVAAFIARKFSKGGTYDPNAPGPWKEVASVKGTVTPYSDDFTACLGTVAQYVFETCGKFPGTFSTIVLPGFVQAVHLDLGFYDTHYRDGAYLNTHAHHMRRWHGE</sequence>
<evidence type="ECO:0000313" key="1">
    <source>
        <dbReference type="EMBL" id="MDD7973815.1"/>
    </source>
</evidence>
<dbReference type="EMBL" id="JAQZSM010000061">
    <property type="protein sequence ID" value="MDD7973815.1"/>
    <property type="molecule type" value="Genomic_DNA"/>
</dbReference>
<proteinExistence type="predicted"/>
<name>A0ABT5TFB7_9RHOB</name>
<reference evidence="1" key="1">
    <citation type="submission" date="2023-02" db="EMBL/GenBank/DDBJ databases">
        <title>Description of Roseinatronobacter alkalisoli sp. nov., an alkaliphilic bacerium isolated from soda soil.</title>
        <authorList>
            <person name="Wei W."/>
        </authorList>
    </citation>
    <scope>NUCLEOTIDE SEQUENCE</scope>
    <source>
        <strain evidence="1">HJB301</strain>
    </source>
</reference>
<dbReference type="Proteomes" id="UP001431784">
    <property type="component" value="Unassembled WGS sequence"/>
</dbReference>
<comment type="caution">
    <text evidence="1">The sequence shown here is derived from an EMBL/GenBank/DDBJ whole genome shotgun (WGS) entry which is preliminary data.</text>
</comment>
<dbReference type="RefSeq" id="WP_274354475.1">
    <property type="nucleotide sequence ID" value="NZ_JAQZSM010000061.1"/>
</dbReference>
<organism evidence="1 2">
    <name type="scientific">Roseinatronobacter alkalisoli</name>
    <dbReference type="NCBI Taxonomy" id="3028235"/>
    <lineage>
        <taxon>Bacteria</taxon>
        <taxon>Pseudomonadati</taxon>
        <taxon>Pseudomonadota</taxon>
        <taxon>Alphaproteobacteria</taxon>
        <taxon>Rhodobacterales</taxon>
        <taxon>Paracoccaceae</taxon>
        <taxon>Roseinatronobacter</taxon>
    </lineage>
</organism>
<accession>A0ABT5TFB7</accession>
<gene>
    <name evidence="1" type="ORF">PUT78_22475</name>
</gene>
<evidence type="ECO:0000313" key="2">
    <source>
        <dbReference type="Proteomes" id="UP001431784"/>
    </source>
</evidence>
<protein>
    <submittedName>
        <fullName evidence="1">Uncharacterized protein</fullName>
    </submittedName>
</protein>
<keyword evidence="2" id="KW-1185">Reference proteome</keyword>